<dbReference type="RefSeq" id="WP_064781413.1">
    <property type="nucleotide sequence ID" value="NZ_JPVZ01000005.1"/>
</dbReference>
<dbReference type="EMBL" id="JPVZ01000005">
    <property type="protein sequence ID" value="OAZ09406.1"/>
    <property type="molecule type" value="Genomic_DNA"/>
</dbReference>
<evidence type="ECO:0000256" key="1">
    <source>
        <dbReference type="SAM" id="SignalP"/>
    </source>
</evidence>
<evidence type="ECO:0000313" key="3">
    <source>
        <dbReference type="EMBL" id="OAZ09406.1"/>
    </source>
</evidence>
<dbReference type="Proteomes" id="UP000094009">
    <property type="component" value="Unassembled WGS sequence"/>
</dbReference>
<dbReference type="CDD" id="cd02951">
    <property type="entry name" value="SoxW"/>
    <property type="match status" value="1"/>
</dbReference>
<dbReference type="InterPro" id="IPR041737">
    <property type="entry name" value="SoxW"/>
</dbReference>
<keyword evidence="1" id="KW-0732">Signal</keyword>
<comment type="caution">
    <text evidence="3">The sequence shown here is derived from an EMBL/GenBank/DDBJ whole genome shotgun (WGS) entry which is preliminary data.</text>
</comment>
<dbReference type="InterPro" id="IPR012336">
    <property type="entry name" value="Thioredoxin-like_fold"/>
</dbReference>
<name>A0A853KXR4_9PROT</name>
<protein>
    <submittedName>
        <fullName evidence="3">Thioredoxin</fullName>
    </submittedName>
</protein>
<organism evidence="3 4">
    <name type="scientific">Thalassospira tepidiphila MCCC 1A03514</name>
    <dbReference type="NCBI Taxonomy" id="1177930"/>
    <lineage>
        <taxon>Bacteria</taxon>
        <taxon>Pseudomonadati</taxon>
        <taxon>Pseudomonadota</taxon>
        <taxon>Alphaproteobacteria</taxon>
        <taxon>Rhodospirillales</taxon>
        <taxon>Thalassospiraceae</taxon>
        <taxon>Thalassospira</taxon>
    </lineage>
</organism>
<dbReference type="AlphaFoldDB" id="A0A853KXR4"/>
<evidence type="ECO:0000259" key="2">
    <source>
        <dbReference type="Pfam" id="PF13098"/>
    </source>
</evidence>
<dbReference type="Gene3D" id="3.40.30.10">
    <property type="entry name" value="Glutaredoxin"/>
    <property type="match status" value="1"/>
</dbReference>
<feature type="chain" id="PRO_5032638409" evidence="1">
    <location>
        <begin position="32"/>
        <end position="205"/>
    </location>
</feature>
<sequence length="205" mass="23473">MNMRHLLRGVPLAKYLVAGLLVMSWSQGSHAETVGEDGLHKQDWFSITFRDIADDIAAARDENKRLVMIFEQRGCIYCAKMHTELLSDPEVSDYIKENFKVVQYNMFGDEEVIDLDGDVLSEKTAARKWGYVFTPTIVFLPEEAPEDGKNAAEAAVATMPGAFGKWTFLNMFRWVNEKGYETDEHFQKYHARIIQKLQEEGRLGQ</sequence>
<feature type="domain" description="Thioredoxin-like fold" evidence="2">
    <location>
        <begin position="60"/>
        <end position="143"/>
    </location>
</feature>
<proteinExistence type="predicted"/>
<dbReference type="Pfam" id="PF13098">
    <property type="entry name" value="Thioredoxin_2"/>
    <property type="match status" value="1"/>
</dbReference>
<reference evidence="3 4" key="1">
    <citation type="submission" date="2014-07" db="EMBL/GenBank/DDBJ databases">
        <title>Draft genome sequence of Thalassospira tepidiphila 1-1B.</title>
        <authorList>
            <person name="Lai Q."/>
            <person name="Shao Z."/>
        </authorList>
    </citation>
    <scope>NUCLEOTIDE SEQUENCE [LARGE SCALE GENOMIC DNA]</scope>
    <source>
        <strain evidence="3 4">MCCC 1A03514</strain>
    </source>
</reference>
<evidence type="ECO:0000313" key="4">
    <source>
        <dbReference type="Proteomes" id="UP000094009"/>
    </source>
</evidence>
<feature type="signal peptide" evidence="1">
    <location>
        <begin position="1"/>
        <end position="31"/>
    </location>
</feature>
<dbReference type="InterPro" id="IPR036249">
    <property type="entry name" value="Thioredoxin-like_sf"/>
</dbReference>
<gene>
    <name evidence="3" type="ORF">TH4_13205</name>
</gene>
<accession>A0A853KXR4</accession>
<dbReference type="SUPFAM" id="SSF52833">
    <property type="entry name" value="Thioredoxin-like"/>
    <property type="match status" value="1"/>
</dbReference>